<protein>
    <submittedName>
        <fullName evidence="1">Uncharacterized protein</fullName>
    </submittedName>
</protein>
<proteinExistence type="predicted"/>
<reference evidence="2" key="1">
    <citation type="journal article" date="2019" name="Microbiol. Immunol.">
        <title>Molecular and phenotypic characterization of Leptospira johnsonii sp. nov., Leptospira ellinghausenii sp. nov. and Leptospira ryugenii sp. nov. isolated from soil and water in Japan.</title>
        <authorList>
            <person name="Masuzawa T."/>
            <person name="Saito M."/>
            <person name="Nakao R."/>
            <person name="Nikaido Y."/>
            <person name="Matsumoto M."/>
            <person name="Ogawa M."/>
            <person name="Yokoyama M."/>
            <person name="Hidaka Y."/>
            <person name="Tomita J."/>
            <person name="Sakakibara K."/>
            <person name="Suzuki K."/>
            <person name="Yasuda S."/>
            <person name="Sato H."/>
            <person name="Yamaguchi M."/>
            <person name="Yoshida S.I."/>
            <person name="Koizumi N."/>
            <person name="Kawamura Y."/>
        </authorList>
    </citation>
    <scope>NUCLEOTIDE SEQUENCE [LARGE SCALE GENOMIC DNA]</scope>
    <source>
        <strain evidence="2">E18</strain>
    </source>
</reference>
<keyword evidence="2" id="KW-1185">Reference proteome</keyword>
<name>A0A2P2DIR9_9LEPT</name>
<dbReference type="Proteomes" id="UP000245206">
    <property type="component" value="Unassembled WGS sequence"/>
</dbReference>
<evidence type="ECO:0000313" key="2">
    <source>
        <dbReference type="Proteomes" id="UP000245206"/>
    </source>
</evidence>
<gene>
    <name evidence="1" type="ORF">LPTSP2_37840</name>
</gene>
<sequence length="396" mass="46064">MQTVITQNQMKSVSNKLGDIDIERFSISSFNAFRRNRFTWYLRYVADFKSRWPMEGAWRGNAIESAVMRSLMDPLKSTLTMDKLVSDAINVYQREVVSHLLRVFPKGLENFSDEKIEQLMMAMDKVQFPHVLKSIVDVLYKLNEDQDLPEYVIPDSEDYLKYLKKVEKQYALIESAVPYAVEYFKAIPGIPNYQTRLLYNGFNLGLPVLGFTDFEYPEFGIDLKTSGSIPKKWEDVSLDNKCQAAFYSVHQKKPWKIVYVGKLNQDQIKENLITKLHQEGLSSKEIMVKYKEITGTGTTEPTITKILDVTTKPTWEIHKPLKEFELPESEISELNEINRFTGLSILQCLKASRRDHLLDDMKYFCVGDLDHMFLDKDQAREISKIWGFRLPSVEEE</sequence>
<accession>A0A2P2DIR9</accession>
<comment type="caution">
    <text evidence="1">The sequence shown here is derived from an EMBL/GenBank/DDBJ whole genome shotgun (WGS) entry which is preliminary data.</text>
</comment>
<organism evidence="1 2">
    <name type="scientific">Leptospira ellinghausenii</name>
    <dbReference type="NCBI Taxonomy" id="1917822"/>
    <lineage>
        <taxon>Bacteria</taxon>
        <taxon>Pseudomonadati</taxon>
        <taxon>Spirochaetota</taxon>
        <taxon>Spirochaetia</taxon>
        <taxon>Leptospirales</taxon>
        <taxon>Leptospiraceae</taxon>
        <taxon>Leptospira</taxon>
    </lineage>
</organism>
<dbReference type="AlphaFoldDB" id="A0A2P2DIR9"/>
<dbReference type="EMBL" id="BFAZ01000013">
    <property type="protein sequence ID" value="GBF44481.1"/>
    <property type="molecule type" value="Genomic_DNA"/>
</dbReference>
<evidence type="ECO:0000313" key="1">
    <source>
        <dbReference type="EMBL" id="GBF44481.1"/>
    </source>
</evidence>